<dbReference type="Pfam" id="PF10412">
    <property type="entry name" value="TrwB_AAD_bind"/>
    <property type="match status" value="1"/>
</dbReference>
<evidence type="ECO:0000313" key="9">
    <source>
        <dbReference type="EMBL" id="AMX20882.1"/>
    </source>
</evidence>
<feature type="transmembrane region" description="Helical" evidence="7">
    <location>
        <begin position="70"/>
        <end position="89"/>
    </location>
</feature>
<evidence type="ECO:0000259" key="8">
    <source>
        <dbReference type="Pfam" id="PF10412"/>
    </source>
</evidence>
<dbReference type="SUPFAM" id="SSF52540">
    <property type="entry name" value="P-loop containing nucleoside triphosphate hydrolases"/>
    <property type="match status" value="1"/>
</dbReference>
<feature type="transmembrane region" description="Helical" evidence="7">
    <location>
        <begin position="95"/>
        <end position="115"/>
    </location>
</feature>
<dbReference type="PANTHER" id="PTHR37937">
    <property type="entry name" value="CONJUGATIVE TRANSFER: DNA TRANSPORT"/>
    <property type="match status" value="1"/>
</dbReference>
<dbReference type="InterPro" id="IPR027417">
    <property type="entry name" value="P-loop_NTPase"/>
</dbReference>
<dbReference type="GO" id="GO:0005886">
    <property type="term" value="C:plasma membrane"/>
    <property type="evidence" value="ECO:0007669"/>
    <property type="project" value="UniProtKB-SubCell"/>
</dbReference>
<keyword evidence="2" id="KW-1003">Cell membrane</keyword>
<feature type="domain" description="Type IV secretion system coupling protein TraD DNA-binding" evidence="8">
    <location>
        <begin position="197"/>
        <end position="582"/>
    </location>
</feature>
<dbReference type="Proteomes" id="UP000076152">
    <property type="component" value="Plasmid pIEC338SC2"/>
</dbReference>
<dbReference type="EMBL" id="CP015147">
    <property type="protein sequence ID" value="AMX20882.1"/>
    <property type="molecule type" value="Genomic_DNA"/>
</dbReference>
<reference evidence="9 10" key="1">
    <citation type="submission" date="2016-04" db="EMBL/GenBank/DDBJ databases">
        <title>Complete genome sequencing of OXA-72 bearing Acinetobacter pittii strain IEC338SC.</title>
        <authorList>
            <person name="Brasiliense D.M."/>
            <person name="Lima K.V."/>
            <person name="Souza C.O."/>
            <person name="Dutra L.G."/>
            <person name="Mamizuka E.M."/>
            <person name="Perez-Chaparro P.J."/>
            <person name="McCulloch J.A."/>
        </authorList>
    </citation>
    <scope>NUCLEOTIDE SEQUENCE [LARGE SCALE GENOMIC DNA]</scope>
    <source>
        <strain evidence="9 10">IEC338SC</strain>
        <plasmid evidence="9 10">pIEC338SC2</plasmid>
    </source>
</reference>
<dbReference type="CDD" id="cd01127">
    <property type="entry name" value="TrwB_TraG_TraD_VirD4"/>
    <property type="match status" value="2"/>
</dbReference>
<keyword evidence="5 7" id="KW-0472">Membrane</keyword>
<evidence type="ECO:0000256" key="2">
    <source>
        <dbReference type="ARBA" id="ARBA00022475"/>
    </source>
</evidence>
<organism evidence="9 10">
    <name type="scientific">Acinetobacter pittii</name>
    <name type="common">Acinetobacter genomosp. 3</name>
    <dbReference type="NCBI Taxonomy" id="48296"/>
    <lineage>
        <taxon>Bacteria</taxon>
        <taxon>Pseudomonadati</taxon>
        <taxon>Pseudomonadota</taxon>
        <taxon>Gammaproteobacteria</taxon>
        <taxon>Moraxellales</taxon>
        <taxon>Moraxellaceae</taxon>
        <taxon>Acinetobacter</taxon>
        <taxon>Acinetobacter calcoaceticus/baumannii complex</taxon>
    </lineage>
</organism>
<gene>
    <name evidence="9" type="primary">traK</name>
    <name evidence="9" type="ORF">IEC338SC_p3822</name>
</gene>
<sequence length="620" mass="69418">MYSLFYKFDSFTESYIGFSDYLVTAIASLFVAGILCVPILLATTMYQGAKAPVGYDAKLNQQFKIKSRPFFAIVSVVTLIIFIKIMVWFKTIAPMKFDLSLLATMWGMFLLAYFIHKMYDYKKTKPAPAPSRIQKNETADGYGTLGNELKHTLNKGTPLVVYTDKVMQEPAFEKFFKPEYKKWSAQKGALRVTNEDRGIILGAPGSGKTTYLVSQIVDWMLSGQSFVATDVKPEIWAILKANNVFEFFGYKDWVFNPTDTESDHYNLFSEVKDSAELNEVLNIIIQDDSAETSVFNDNARRLLKAVLIELGDKASLSNAQKYINSMDDNAELLKSLRQSDNDTVSNIAKEITRTAKSDNLLASIMTAVSKAFDFLDDDRIRKTTSSNAEGFYLKDVLMKPKQAVFLQFDQQYKSSTATLFGAMVAHTMRILQANQNRKAVFLALDEIINCAPIPKFTDLLNTIRSANMPTFLYLQSLEGLNRLYGANSDKIFMGSSNYKVVFRIGDISTAEEFSKLIGQTETTYYTHSATSGSSNTKGQSGINSSSAHGSMSSSGTSVTSKMEYIIEPDKFIKLPTYMAVVSYNGTVGTLPMPKYWECFNMPQRTKLKTVSDFKALQTVA</sequence>
<feature type="transmembrane region" description="Helical" evidence="7">
    <location>
        <begin position="20"/>
        <end position="41"/>
    </location>
</feature>
<keyword evidence="3 7" id="KW-0812">Transmembrane</keyword>
<keyword evidence="9" id="KW-0614">Plasmid</keyword>
<proteinExistence type="predicted"/>
<feature type="compositionally biased region" description="Polar residues" evidence="6">
    <location>
        <begin position="528"/>
        <end position="539"/>
    </location>
</feature>
<keyword evidence="4 7" id="KW-1133">Transmembrane helix</keyword>
<comment type="subcellular location">
    <subcellularLocation>
        <location evidence="1">Cell membrane</location>
        <topology evidence="1">Multi-pass membrane protein</topology>
    </subcellularLocation>
</comment>
<dbReference type="InterPro" id="IPR019476">
    <property type="entry name" value="T4SS_TraD_DNA-bd"/>
</dbReference>
<evidence type="ECO:0000256" key="4">
    <source>
        <dbReference type="ARBA" id="ARBA00022989"/>
    </source>
</evidence>
<dbReference type="PANTHER" id="PTHR37937:SF1">
    <property type="entry name" value="CONJUGATIVE TRANSFER: DNA TRANSPORT"/>
    <property type="match status" value="1"/>
</dbReference>
<dbReference type="InterPro" id="IPR051539">
    <property type="entry name" value="T4SS-coupling_protein"/>
</dbReference>
<evidence type="ECO:0000256" key="6">
    <source>
        <dbReference type="SAM" id="MobiDB-lite"/>
    </source>
</evidence>
<geneLocation type="plasmid" evidence="9 10">
    <name>pIEC338SC2</name>
</geneLocation>
<evidence type="ECO:0000313" key="10">
    <source>
        <dbReference type="Proteomes" id="UP000076152"/>
    </source>
</evidence>
<feature type="compositionally biased region" description="Low complexity" evidence="6">
    <location>
        <begin position="540"/>
        <end position="556"/>
    </location>
</feature>
<dbReference type="RefSeq" id="WP_063099739.1">
    <property type="nucleotide sequence ID" value="NZ_CP015147.1"/>
</dbReference>
<evidence type="ECO:0000256" key="7">
    <source>
        <dbReference type="SAM" id="Phobius"/>
    </source>
</evidence>
<dbReference type="Gene3D" id="3.40.50.300">
    <property type="entry name" value="P-loop containing nucleotide triphosphate hydrolases"/>
    <property type="match status" value="2"/>
</dbReference>
<evidence type="ECO:0000256" key="3">
    <source>
        <dbReference type="ARBA" id="ARBA00022692"/>
    </source>
</evidence>
<evidence type="ECO:0000256" key="5">
    <source>
        <dbReference type="ARBA" id="ARBA00023136"/>
    </source>
</evidence>
<evidence type="ECO:0000256" key="1">
    <source>
        <dbReference type="ARBA" id="ARBA00004651"/>
    </source>
</evidence>
<protein>
    <submittedName>
        <fullName evidence="9">Plasmid transfer complex like protein TraK</fullName>
    </submittedName>
</protein>
<feature type="region of interest" description="Disordered" evidence="6">
    <location>
        <begin position="528"/>
        <end position="556"/>
    </location>
</feature>
<name>A0AB33BHS1_ACIPI</name>
<accession>A0AB33BHS1</accession>
<dbReference type="AlphaFoldDB" id="A0AB33BHS1"/>